<dbReference type="InterPro" id="IPR014152">
    <property type="entry name" value="AddA"/>
</dbReference>
<keyword evidence="19" id="KW-1185">Reference proteome</keyword>
<keyword evidence="7 13" id="KW-0067">ATP-binding</keyword>
<keyword evidence="10 13" id="KW-0413">Isomerase</keyword>
<dbReference type="EC" id="3.1.-.-" evidence="13"/>
<comment type="similarity">
    <text evidence="13">Belongs to the helicase family. AddA subfamily.</text>
</comment>
<comment type="catalytic activity">
    <reaction evidence="11 13">
        <text>Couples ATP hydrolysis with the unwinding of duplex DNA by translocating in the 3'-5' direction.</text>
        <dbReference type="EC" id="5.6.2.4"/>
    </reaction>
</comment>
<evidence type="ECO:0000256" key="4">
    <source>
        <dbReference type="ARBA" id="ARBA00022801"/>
    </source>
</evidence>
<gene>
    <name evidence="13" type="primary">addA</name>
    <name evidence="18" type="ORF">SAMN05192532_101485</name>
</gene>
<keyword evidence="6 13" id="KW-0269">Exonuclease</keyword>
<comment type="function">
    <text evidence="13">The heterodimer acts as both an ATP-dependent DNA helicase and an ATP-dependent, dual-direction single-stranded exonuclease. Recognizes the chi site generating a DNA molecule suitable for the initiation of homologous recombination. The AddA nuclease domain is required for chi fragment generation; this subunit has the helicase and 3' -&gt; 5' nuclease activities.</text>
</comment>
<keyword evidence="3 13" id="KW-0227">DNA damage</keyword>
<evidence type="ECO:0000256" key="15">
    <source>
        <dbReference type="SAM" id="Coils"/>
    </source>
</evidence>
<keyword evidence="4 13" id="KW-0378">Hydrolase</keyword>
<dbReference type="InterPro" id="IPR011604">
    <property type="entry name" value="PDDEXK-like_dom_sf"/>
</dbReference>
<dbReference type="HAMAP" id="MF_01451">
    <property type="entry name" value="AddA"/>
    <property type="match status" value="1"/>
</dbReference>
<protein>
    <recommendedName>
        <fullName evidence="13">ATP-dependent helicase/nuclease subunit A</fullName>
        <ecNumber evidence="13">3.1.-.-</ecNumber>
        <ecNumber evidence="13">5.6.2.4</ecNumber>
    </recommendedName>
    <alternativeName>
        <fullName evidence="13">ATP-dependent helicase/nuclease AddA</fullName>
    </alternativeName>
    <alternativeName>
        <fullName evidence="13">DNA 3'-5' helicase AddA</fullName>
    </alternativeName>
</protein>
<evidence type="ECO:0000259" key="16">
    <source>
        <dbReference type="PROSITE" id="PS51198"/>
    </source>
</evidence>
<dbReference type="RefSeq" id="WP_245757777.1">
    <property type="nucleotide sequence ID" value="NZ_FONT01000001.1"/>
</dbReference>
<keyword evidence="8 13" id="KW-0238">DNA-binding</keyword>
<dbReference type="GO" id="GO:0016887">
    <property type="term" value="F:ATP hydrolysis activity"/>
    <property type="evidence" value="ECO:0007669"/>
    <property type="project" value="RHEA"/>
</dbReference>
<evidence type="ECO:0000256" key="10">
    <source>
        <dbReference type="ARBA" id="ARBA00023235"/>
    </source>
</evidence>
<dbReference type="Proteomes" id="UP000199516">
    <property type="component" value="Unassembled WGS sequence"/>
</dbReference>
<dbReference type="SUPFAM" id="SSF52980">
    <property type="entry name" value="Restriction endonuclease-like"/>
    <property type="match status" value="1"/>
</dbReference>
<evidence type="ECO:0000256" key="6">
    <source>
        <dbReference type="ARBA" id="ARBA00022839"/>
    </source>
</evidence>
<dbReference type="PANTHER" id="PTHR11070">
    <property type="entry name" value="UVRD / RECB / PCRA DNA HELICASE FAMILY MEMBER"/>
    <property type="match status" value="1"/>
</dbReference>
<sequence>MTSVKKLPKPEGAMWTDGQWEAISSTGTNFLVSAAAGSGKTAVLVERIIHRITEGDDPLDVDRLLIVTFTNAAAAEMKNRIGEALEREINKRPGSLHVRRQLALLNKAQISTIHAFCMAVIKKYYYKVNIDPQFRLVDDIEGELMREEILEALLEELYSQEGNDDFLLAADCFTNDRNDEGFRKAVLDVHRFSRSHPDPEAWLEKMARAYEINEDTSIEQLTWGQEVMADITERLNAALDLLQEAKETCLSEHGPQAYYETIEADEWELRNILNSTDWETMYETFQSLSFGRLKSIKKSEEVRDDLKERVKELRKAVKEDMNALQSDVFFQPPSDFLKDMQQMRKPVRILIETVKTFSLRYQEKKKELALMDFSDLEHVCLQILSDPQREAASHYQSRFKEVLVDEFQDINHIQETILQFVTQKGQSFFVGDVKQSIYRFRLAEPGIFLNKYKTYNRNDGTPGWRIDLDQNFRSRKEVLDGVNFIFKQLMDEPAGEIQYDENAELKAGNKDYEEISEPALETVFVNKGKKLDTTDETRETEEEDSDTAQLEARYIARRIKDLIDSKHQVYDKHLKQMRLLTYRDIVILMRSMPWANTFLEEFHKEGLPVYADLTEGYFETVEINVMLSLLKTIDNPYQDLPLAAVLRSPITGMNEEELAQLRLMDKYGSFYSALKLAVEEGPVSSWQDKAQTFYQRLCKWREKVRHESLSDFIWDVMQETGYYDFAGGLPGGKQRQANLLALYDRARSYEKTSFRGLFRFLRFIERMQERGDDLGTARALGEQEDVVRLMTIHKSKGLEFPVVFIAGMNKQFNMRDLKQRMIFHKDLGIGVKTIQPDLRVIKDSLPYLAVKNRLYREQIAEEMRALYVAMTRAKEKIILVGTITKPEKTFQNWQRFNKLEETELPVMDRLKAKSFADWLGPSVFRHHSVKEWGNEEGTYGNKEIYFHPAKWAFSFIDSEELQEKQEEEKVLDEGKKLALTQLVPVQEESPYYADVEKQLEWEYPYPSSLTQRSKQTVSEFKRQLPDEYSEPSQRFSFSSSYAERPLFLQKENVSPVEKGTAMHTVLEHIPLEAKYVFEALDDFLEELVQKELLTEPQAQLIEGEDISNFFRTSLGDRLLHAVEVYRELPFSLNRPSENGKDTMFIQGTVDCIFRDRAGNLVLLDYKTDAVKSRFPGNREYGEKMIKSRYQPQIDLYTEAISTIWGEKVHESYIYAFDGGYTINMQK</sequence>
<dbReference type="InterPro" id="IPR014017">
    <property type="entry name" value="DNA_helicase_UvrD-like_C"/>
</dbReference>
<accession>A0A1I1ZW96</accession>
<comment type="subunit">
    <text evidence="13">Heterodimer of AddA and AddB/RexB.</text>
</comment>
<dbReference type="GO" id="GO:0005829">
    <property type="term" value="C:cytosol"/>
    <property type="evidence" value="ECO:0007669"/>
    <property type="project" value="TreeGrafter"/>
</dbReference>
<name>A0A1I1ZW96_9BACI</name>
<evidence type="ECO:0000256" key="1">
    <source>
        <dbReference type="ARBA" id="ARBA00022722"/>
    </source>
</evidence>
<evidence type="ECO:0000256" key="14">
    <source>
        <dbReference type="PROSITE-ProRule" id="PRU00560"/>
    </source>
</evidence>
<dbReference type="EC" id="5.6.2.4" evidence="13"/>
<evidence type="ECO:0000256" key="12">
    <source>
        <dbReference type="ARBA" id="ARBA00048988"/>
    </source>
</evidence>
<dbReference type="FunFam" id="3.40.50.300:FF:001236">
    <property type="entry name" value="ATP-dependent helicase/nuclease subunit A"/>
    <property type="match status" value="1"/>
</dbReference>
<evidence type="ECO:0000256" key="3">
    <source>
        <dbReference type="ARBA" id="ARBA00022763"/>
    </source>
</evidence>
<evidence type="ECO:0000256" key="7">
    <source>
        <dbReference type="ARBA" id="ARBA00022840"/>
    </source>
</evidence>
<dbReference type="GO" id="GO:0000724">
    <property type="term" value="P:double-strand break repair via homologous recombination"/>
    <property type="evidence" value="ECO:0007669"/>
    <property type="project" value="UniProtKB-UniRule"/>
</dbReference>
<comment type="catalytic activity">
    <reaction evidence="12 13">
        <text>ATP + H2O = ADP + phosphate + H(+)</text>
        <dbReference type="Rhea" id="RHEA:13065"/>
        <dbReference type="ChEBI" id="CHEBI:15377"/>
        <dbReference type="ChEBI" id="CHEBI:15378"/>
        <dbReference type="ChEBI" id="CHEBI:30616"/>
        <dbReference type="ChEBI" id="CHEBI:43474"/>
        <dbReference type="ChEBI" id="CHEBI:456216"/>
        <dbReference type="EC" id="5.6.2.4"/>
    </reaction>
</comment>
<proteinExistence type="inferred from homology"/>
<reference evidence="18 19" key="1">
    <citation type="submission" date="2016-10" db="EMBL/GenBank/DDBJ databases">
        <authorList>
            <person name="de Groot N.N."/>
        </authorList>
    </citation>
    <scope>NUCLEOTIDE SEQUENCE [LARGE SCALE GENOMIC DNA]</scope>
    <source>
        <strain evidence="18 19">DSM 23995</strain>
    </source>
</reference>
<dbReference type="AlphaFoldDB" id="A0A1I1ZW96"/>
<dbReference type="InterPro" id="IPR000212">
    <property type="entry name" value="DNA_helicase_UvrD/REP"/>
</dbReference>
<feature type="binding site" evidence="14">
    <location>
        <begin position="34"/>
        <end position="41"/>
    </location>
    <ligand>
        <name>ATP</name>
        <dbReference type="ChEBI" id="CHEBI:30616"/>
    </ligand>
</feature>
<dbReference type="Pfam" id="PF00580">
    <property type="entry name" value="UvrD-helicase"/>
    <property type="match status" value="1"/>
</dbReference>
<dbReference type="PROSITE" id="PS51217">
    <property type="entry name" value="UVRD_HELICASE_CTER"/>
    <property type="match status" value="1"/>
</dbReference>
<evidence type="ECO:0000313" key="19">
    <source>
        <dbReference type="Proteomes" id="UP000199516"/>
    </source>
</evidence>
<feature type="domain" description="UvrD-like helicase C-terminal" evidence="17">
    <location>
        <begin position="513"/>
        <end position="797"/>
    </location>
</feature>
<dbReference type="GO" id="GO:0043138">
    <property type="term" value="F:3'-5' DNA helicase activity"/>
    <property type="evidence" value="ECO:0007669"/>
    <property type="project" value="UniProtKB-UniRule"/>
</dbReference>
<evidence type="ECO:0000313" key="18">
    <source>
        <dbReference type="EMBL" id="SFE35925.1"/>
    </source>
</evidence>
<dbReference type="GO" id="GO:0008408">
    <property type="term" value="F:3'-5' exonuclease activity"/>
    <property type="evidence" value="ECO:0007669"/>
    <property type="project" value="UniProtKB-UniRule"/>
</dbReference>
<dbReference type="Pfam" id="PF13361">
    <property type="entry name" value="UvrD_C"/>
    <property type="match status" value="1"/>
</dbReference>
<feature type="coiled-coil region" evidence="15">
    <location>
        <begin position="296"/>
        <end position="327"/>
    </location>
</feature>
<dbReference type="CDD" id="cd17932">
    <property type="entry name" value="DEXQc_UvrD"/>
    <property type="match status" value="1"/>
</dbReference>
<evidence type="ECO:0000256" key="2">
    <source>
        <dbReference type="ARBA" id="ARBA00022741"/>
    </source>
</evidence>
<evidence type="ECO:0000256" key="11">
    <source>
        <dbReference type="ARBA" id="ARBA00034617"/>
    </source>
</evidence>
<dbReference type="STRING" id="930128.SAMN05192532_101485"/>
<keyword evidence="9 13" id="KW-0234">DNA repair</keyword>
<dbReference type="GO" id="GO:0033202">
    <property type="term" value="C:DNA helicase complex"/>
    <property type="evidence" value="ECO:0007669"/>
    <property type="project" value="TreeGrafter"/>
</dbReference>
<dbReference type="NCBIfam" id="TIGR02785">
    <property type="entry name" value="addA_Gpos"/>
    <property type="match status" value="1"/>
</dbReference>
<organism evidence="18 19">
    <name type="scientific">Alteribacillus iranensis</name>
    <dbReference type="NCBI Taxonomy" id="930128"/>
    <lineage>
        <taxon>Bacteria</taxon>
        <taxon>Bacillati</taxon>
        <taxon>Bacillota</taxon>
        <taxon>Bacilli</taxon>
        <taxon>Bacillales</taxon>
        <taxon>Bacillaceae</taxon>
        <taxon>Alteribacillus</taxon>
    </lineage>
</organism>
<keyword evidence="5 13" id="KW-0347">Helicase</keyword>
<dbReference type="PROSITE" id="PS51198">
    <property type="entry name" value="UVRD_HELICASE_ATP_BIND"/>
    <property type="match status" value="1"/>
</dbReference>
<feature type="domain" description="UvrD-like helicase ATP-binding" evidence="16">
    <location>
        <begin position="13"/>
        <end position="475"/>
    </location>
</feature>
<dbReference type="Gene3D" id="3.90.320.10">
    <property type="match status" value="1"/>
</dbReference>
<keyword evidence="1 13" id="KW-0540">Nuclease</keyword>
<keyword evidence="2 13" id="KW-0547">Nucleotide-binding</keyword>
<evidence type="ECO:0000259" key="17">
    <source>
        <dbReference type="PROSITE" id="PS51217"/>
    </source>
</evidence>
<dbReference type="InterPro" id="IPR014016">
    <property type="entry name" value="UvrD-like_ATP-bd"/>
</dbReference>
<evidence type="ECO:0000256" key="13">
    <source>
        <dbReference type="HAMAP-Rule" id="MF_01451"/>
    </source>
</evidence>
<evidence type="ECO:0000256" key="8">
    <source>
        <dbReference type="ARBA" id="ARBA00023125"/>
    </source>
</evidence>
<dbReference type="PANTHER" id="PTHR11070:SF48">
    <property type="entry name" value="ATP-DEPENDENT HELICASE_NUCLEASE SUBUNIT A"/>
    <property type="match status" value="1"/>
</dbReference>
<evidence type="ECO:0000256" key="9">
    <source>
        <dbReference type="ARBA" id="ARBA00023204"/>
    </source>
</evidence>
<dbReference type="GO" id="GO:0003690">
    <property type="term" value="F:double-stranded DNA binding"/>
    <property type="evidence" value="ECO:0007669"/>
    <property type="project" value="UniProtKB-UniRule"/>
</dbReference>
<dbReference type="SUPFAM" id="SSF52540">
    <property type="entry name" value="P-loop containing nucleoside triphosphate hydrolases"/>
    <property type="match status" value="1"/>
</dbReference>
<dbReference type="CDD" id="cd18807">
    <property type="entry name" value="SF1_C_UvrD"/>
    <property type="match status" value="1"/>
</dbReference>
<dbReference type="InterPro" id="IPR011335">
    <property type="entry name" value="Restrct_endonuc-II-like"/>
</dbReference>
<dbReference type="EMBL" id="FONT01000001">
    <property type="protein sequence ID" value="SFE35925.1"/>
    <property type="molecule type" value="Genomic_DNA"/>
</dbReference>
<keyword evidence="15" id="KW-0175">Coiled coil</keyword>
<dbReference type="Gene3D" id="3.40.50.300">
    <property type="entry name" value="P-loop containing nucleotide triphosphate hydrolases"/>
    <property type="match status" value="4"/>
</dbReference>
<evidence type="ECO:0000256" key="5">
    <source>
        <dbReference type="ARBA" id="ARBA00022806"/>
    </source>
</evidence>
<comment type="cofactor">
    <cofactor evidence="13">
        <name>Mg(2+)</name>
        <dbReference type="ChEBI" id="CHEBI:18420"/>
    </cofactor>
</comment>
<dbReference type="GO" id="GO:0005524">
    <property type="term" value="F:ATP binding"/>
    <property type="evidence" value="ECO:0007669"/>
    <property type="project" value="UniProtKB-UniRule"/>
</dbReference>
<dbReference type="InterPro" id="IPR027417">
    <property type="entry name" value="P-loop_NTPase"/>
</dbReference>